<keyword evidence="1" id="KW-1133">Transmembrane helix</keyword>
<keyword evidence="1" id="KW-0472">Membrane</keyword>
<keyword evidence="1" id="KW-0812">Transmembrane</keyword>
<accession>A0A0G4BA43</accession>
<dbReference type="Proteomes" id="UP000035659">
    <property type="component" value="Chromosome"/>
</dbReference>
<proteinExistence type="predicted"/>
<sequence>MERLAGVLRSLYALCATWRKWVFWGMLFGFADIALVVAYHYPPGDILLRIRLVSPVVLTFLLLSGGMYMVKRTLGDKFAPG</sequence>
<organism evidence="2 3">
    <name type="scientific">candidate division Kazan bacterium GW2011_GWA1_50_15</name>
    <dbReference type="NCBI Taxonomy" id="1620412"/>
    <lineage>
        <taxon>Bacteria</taxon>
        <taxon>Bacteria division Kazan-3B-28</taxon>
    </lineage>
</organism>
<reference evidence="2 3" key="1">
    <citation type="journal article" date="2015" name="Nature">
        <title>rRNA introns, odd ribosomes, and small enigmatic genomes across a large radiation of phyla.</title>
        <authorList>
            <person name="Brown C.T."/>
            <person name="Hug L.A."/>
            <person name="Thomas B.C."/>
            <person name="Sharon I."/>
            <person name="Castelle C.J."/>
            <person name="Singh A."/>
            <person name="Wilkins M.J."/>
            <person name="Williams K.H."/>
            <person name="Banfield J.F."/>
        </authorList>
    </citation>
    <scope>NUCLEOTIDE SEQUENCE [LARGE SCALE GENOMIC DNA]</scope>
</reference>
<feature type="transmembrane region" description="Helical" evidence="1">
    <location>
        <begin position="52"/>
        <end position="70"/>
    </location>
</feature>
<dbReference type="AlphaFoldDB" id="A0A0G4BA43"/>
<dbReference type="KEGG" id="bgw:VE98_C0001G0274"/>
<dbReference type="EMBL" id="CP011216">
    <property type="protein sequence ID" value="AKM84731.1"/>
    <property type="molecule type" value="Genomic_DNA"/>
</dbReference>
<evidence type="ECO:0000256" key="1">
    <source>
        <dbReference type="SAM" id="Phobius"/>
    </source>
</evidence>
<evidence type="ECO:0000313" key="2">
    <source>
        <dbReference type="EMBL" id="AKM84731.1"/>
    </source>
</evidence>
<name>A0A0G4BA43_UNCK3</name>
<evidence type="ECO:0000313" key="3">
    <source>
        <dbReference type="Proteomes" id="UP000035659"/>
    </source>
</evidence>
<feature type="transmembrane region" description="Helical" evidence="1">
    <location>
        <begin position="21"/>
        <end position="40"/>
    </location>
</feature>
<dbReference type="STRING" id="1620412.VE98_C0001G0274"/>
<protein>
    <submittedName>
        <fullName evidence="2">Uncharacterized protein</fullName>
    </submittedName>
</protein>
<gene>
    <name evidence="2" type="ORF">VE98_C0001G0274</name>
</gene>